<reference evidence="3" key="1">
    <citation type="submission" date="2021-02" db="EMBL/GenBank/DDBJ databases">
        <authorList>
            <person name="Nowell W R."/>
        </authorList>
    </citation>
    <scope>NUCLEOTIDE SEQUENCE</scope>
</reference>
<name>A0A820E8X4_9BILA</name>
<evidence type="ECO:0000313" key="5">
    <source>
        <dbReference type="Proteomes" id="UP000663862"/>
    </source>
</evidence>
<dbReference type="EMBL" id="CAJOBS010002272">
    <property type="protein sequence ID" value="CAF4803669.1"/>
    <property type="molecule type" value="Genomic_DNA"/>
</dbReference>
<sequence>MAPAFVAGSCKSEIVLFQIDIPDSYYHNVVDTLNFTCPFFKLENVSQFETESEVIFSMGALFRIESIEQYMKEELENGKYDWQNRCSVENRILLLTENFPQSSRNILNVYIKYGVFAEANSRTTTETLTTYQKDTQITDEIAEPILAMQFGEAALHIAETYLHFDRDDSLICYNYLAVIHRLEDQYTEALSIYEIMLLIASEQNNTSALLGI</sequence>
<evidence type="ECO:0000313" key="3">
    <source>
        <dbReference type="EMBL" id="CAF4243189.1"/>
    </source>
</evidence>
<dbReference type="EMBL" id="CAJNYV010004867">
    <property type="protein sequence ID" value="CAF3702127.1"/>
    <property type="molecule type" value="Genomic_DNA"/>
</dbReference>
<evidence type="ECO:0000313" key="1">
    <source>
        <dbReference type="EMBL" id="CAF3401949.1"/>
    </source>
</evidence>
<dbReference type="SUPFAM" id="SSF48452">
    <property type="entry name" value="TPR-like"/>
    <property type="match status" value="1"/>
</dbReference>
<comment type="caution">
    <text evidence="3">The sequence shown here is derived from an EMBL/GenBank/DDBJ whole genome shotgun (WGS) entry which is preliminary data.</text>
</comment>
<accession>A0A820E8X4</accession>
<proteinExistence type="predicted"/>
<evidence type="ECO:0008006" key="6">
    <source>
        <dbReference type="Google" id="ProtNLM"/>
    </source>
</evidence>
<dbReference type="Gene3D" id="1.25.40.10">
    <property type="entry name" value="Tetratricopeptide repeat domain"/>
    <property type="match status" value="1"/>
</dbReference>
<dbReference type="Proteomes" id="UP000663862">
    <property type="component" value="Unassembled WGS sequence"/>
</dbReference>
<protein>
    <recommendedName>
        <fullName evidence="6">Tetratricopeptide repeat protein</fullName>
    </recommendedName>
</protein>
<evidence type="ECO:0000313" key="4">
    <source>
        <dbReference type="EMBL" id="CAF4803669.1"/>
    </source>
</evidence>
<dbReference type="AlphaFoldDB" id="A0A820E8X4"/>
<dbReference type="Proteomes" id="UP000663869">
    <property type="component" value="Unassembled WGS sequence"/>
</dbReference>
<dbReference type="Proteomes" id="UP000663865">
    <property type="component" value="Unassembled WGS sequence"/>
</dbReference>
<gene>
    <name evidence="1" type="ORF">FME351_LOCUS9149</name>
    <name evidence="2" type="ORF">KIK155_LOCUS26721</name>
    <name evidence="4" type="ORF">TOA249_LOCUS23524</name>
    <name evidence="3" type="ORF">TSG867_LOCUS2607</name>
</gene>
<evidence type="ECO:0000313" key="2">
    <source>
        <dbReference type="EMBL" id="CAF3702127.1"/>
    </source>
</evidence>
<dbReference type="EMBL" id="CAJNYU010000987">
    <property type="protein sequence ID" value="CAF3401949.1"/>
    <property type="molecule type" value="Genomic_DNA"/>
</dbReference>
<dbReference type="Proteomes" id="UP000663838">
    <property type="component" value="Unassembled WGS sequence"/>
</dbReference>
<organism evidence="3 5">
    <name type="scientific">Rotaria socialis</name>
    <dbReference type="NCBI Taxonomy" id="392032"/>
    <lineage>
        <taxon>Eukaryota</taxon>
        <taxon>Metazoa</taxon>
        <taxon>Spiralia</taxon>
        <taxon>Gnathifera</taxon>
        <taxon>Rotifera</taxon>
        <taxon>Eurotatoria</taxon>
        <taxon>Bdelloidea</taxon>
        <taxon>Philodinida</taxon>
        <taxon>Philodinidae</taxon>
        <taxon>Rotaria</taxon>
    </lineage>
</organism>
<dbReference type="EMBL" id="CAJOBQ010000071">
    <property type="protein sequence ID" value="CAF4243189.1"/>
    <property type="molecule type" value="Genomic_DNA"/>
</dbReference>
<dbReference type="InterPro" id="IPR011990">
    <property type="entry name" value="TPR-like_helical_dom_sf"/>
</dbReference>